<dbReference type="PROSITE" id="PS51257">
    <property type="entry name" value="PROKAR_LIPOPROTEIN"/>
    <property type="match status" value="1"/>
</dbReference>
<accession>A0AAD9PCQ6</accession>
<sequence length="85" mass="9742">MIQQQRSHIYFCSKHVTLSAGSFSCCSSFICCLQSCVPTSLNILSSQSACFDHILWLRPLHLTEHLQSKWDDRQQCLVQPEILSQ</sequence>
<dbReference type="EMBL" id="JAODUO010000033">
    <property type="protein sequence ID" value="KAK2192333.1"/>
    <property type="molecule type" value="Genomic_DNA"/>
</dbReference>
<organism evidence="1 2">
    <name type="scientific">Ridgeia piscesae</name>
    <name type="common">Tubeworm</name>
    <dbReference type="NCBI Taxonomy" id="27915"/>
    <lineage>
        <taxon>Eukaryota</taxon>
        <taxon>Metazoa</taxon>
        <taxon>Spiralia</taxon>
        <taxon>Lophotrochozoa</taxon>
        <taxon>Annelida</taxon>
        <taxon>Polychaeta</taxon>
        <taxon>Sedentaria</taxon>
        <taxon>Canalipalpata</taxon>
        <taxon>Sabellida</taxon>
        <taxon>Siboglinidae</taxon>
        <taxon>Ridgeia</taxon>
    </lineage>
</organism>
<evidence type="ECO:0000313" key="1">
    <source>
        <dbReference type="EMBL" id="KAK2192333.1"/>
    </source>
</evidence>
<dbReference type="Proteomes" id="UP001209878">
    <property type="component" value="Unassembled WGS sequence"/>
</dbReference>
<comment type="caution">
    <text evidence="1">The sequence shown here is derived from an EMBL/GenBank/DDBJ whole genome shotgun (WGS) entry which is preliminary data.</text>
</comment>
<keyword evidence="2" id="KW-1185">Reference proteome</keyword>
<evidence type="ECO:0000313" key="2">
    <source>
        <dbReference type="Proteomes" id="UP001209878"/>
    </source>
</evidence>
<protein>
    <submittedName>
        <fullName evidence="1">Uncharacterized protein</fullName>
    </submittedName>
</protein>
<name>A0AAD9PCQ6_RIDPI</name>
<proteinExistence type="predicted"/>
<gene>
    <name evidence="1" type="ORF">NP493_33g02025</name>
</gene>
<dbReference type="AlphaFoldDB" id="A0AAD9PCQ6"/>
<reference evidence="1" key="1">
    <citation type="journal article" date="2023" name="Mol. Biol. Evol.">
        <title>Third-Generation Sequencing Reveals the Adaptive Role of the Epigenome in Three Deep-Sea Polychaetes.</title>
        <authorList>
            <person name="Perez M."/>
            <person name="Aroh O."/>
            <person name="Sun Y."/>
            <person name="Lan Y."/>
            <person name="Juniper S.K."/>
            <person name="Young C.R."/>
            <person name="Angers B."/>
            <person name="Qian P.Y."/>
        </authorList>
    </citation>
    <scope>NUCLEOTIDE SEQUENCE</scope>
    <source>
        <strain evidence="1">R07B-5</strain>
    </source>
</reference>